<dbReference type="GO" id="GO:0070916">
    <property type="term" value="C:inositol phosphoceramide synthase complex"/>
    <property type="evidence" value="ECO:0007669"/>
    <property type="project" value="TreeGrafter"/>
</dbReference>
<reference evidence="3" key="1">
    <citation type="submission" date="2022-07" db="EMBL/GenBank/DDBJ databases">
        <title>The genome of Lyophyllum shimeji provides insight into the initial evolution of ectomycorrhizal fungal genome.</title>
        <authorList>
            <person name="Kobayashi Y."/>
            <person name="Shibata T."/>
            <person name="Hirakawa H."/>
            <person name="Shigenobu S."/>
            <person name="Nishiyama T."/>
            <person name="Yamada A."/>
            <person name="Hasebe M."/>
            <person name="Kawaguchi M."/>
        </authorList>
    </citation>
    <scope>NUCLEOTIDE SEQUENCE</scope>
    <source>
        <strain evidence="3">AT787</strain>
    </source>
</reference>
<keyword evidence="2" id="KW-0812">Transmembrane</keyword>
<dbReference type="GO" id="GO:0006673">
    <property type="term" value="P:inositol phosphoceramide metabolic process"/>
    <property type="evidence" value="ECO:0007669"/>
    <property type="project" value="InterPro"/>
</dbReference>
<dbReference type="Proteomes" id="UP001063166">
    <property type="component" value="Unassembled WGS sequence"/>
</dbReference>
<dbReference type="PANTHER" id="PTHR28077:SF1">
    <property type="entry name" value="INOSITOL PHOSPHORYLCERAMIDE SYNTHASE REGULATORY SUBUNIT KEI1"/>
    <property type="match status" value="1"/>
</dbReference>
<keyword evidence="2" id="KW-1133">Transmembrane helix</keyword>
<feature type="transmembrane region" description="Helical" evidence="2">
    <location>
        <begin position="56"/>
        <end position="76"/>
    </location>
</feature>
<dbReference type="AlphaFoldDB" id="A0A9P3UNL2"/>
<keyword evidence="4" id="KW-1185">Reference proteome</keyword>
<name>A0A9P3UNL2_LYOSH</name>
<feature type="transmembrane region" description="Helical" evidence="2">
    <location>
        <begin position="88"/>
        <end position="115"/>
    </location>
</feature>
<sequence>MKLMLRPEWRIWPLSSFLGFLDLKTGVTVALLFALLNKVAGVYGLVAMVTGAGGSFAQLSLYLYSVIALVGLVWGLRAVKEEDPKQTLYFAHLFFADHIFSTAWTIFFAVVWWVYTPHDGRRTANSAAQQAMIDIGMVNNTLTPAEREAAAMAIWNHEKGTAAAIIFISWLSKIYFALLLYSYASHLRMGSYRSLPLSRSTAGNGAMSTNHAYETVLGGDEEEVEDFYRVPLRAHKAGNGALSGMAEFVKAPRQTSRNASRQSIGSRSGSRNGDRKGRDEEDVLFDDTESTAYASSSRHSKMGTEEDTVVGTDDERGGKSKTRV</sequence>
<feature type="transmembrane region" description="Helical" evidence="2">
    <location>
        <begin position="162"/>
        <end position="184"/>
    </location>
</feature>
<comment type="caution">
    <text evidence="3">The sequence shown here is derived from an EMBL/GenBank/DDBJ whole genome shotgun (WGS) entry which is preliminary data.</text>
</comment>
<keyword evidence="2" id="KW-0472">Membrane</keyword>
<feature type="region of interest" description="Disordered" evidence="1">
    <location>
        <begin position="251"/>
        <end position="324"/>
    </location>
</feature>
<dbReference type="Pfam" id="PF08552">
    <property type="entry name" value="Kei1"/>
    <property type="match status" value="1"/>
</dbReference>
<dbReference type="GO" id="GO:0000139">
    <property type="term" value="C:Golgi membrane"/>
    <property type="evidence" value="ECO:0007669"/>
    <property type="project" value="TreeGrafter"/>
</dbReference>
<dbReference type="InterPro" id="IPR013862">
    <property type="entry name" value="Kei1"/>
</dbReference>
<evidence type="ECO:0000256" key="2">
    <source>
        <dbReference type="SAM" id="Phobius"/>
    </source>
</evidence>
<proteinExistence type="predicted"/>
<evidence type="ECO:0000313" key="3">
    <source>
        <dbReference type="EMBL" id="GLB41739.1"/>
    </source>
</evidence>
<organism evidence="3 4">
    <name type="scientific">Lyophyllum shimeji</name>
    <name type="common">Hon-shimeji</name>
    <name type="synonym">Tricholoma shimeji</name>
    <dbReference type="NCBI Taxonomy" id="47721"/>
    <lineage>
        <taxon>Eukaryota</taxon>
        <taxon>Fungi</taxon>
        <taxon>Dikarya</taxon>
        <taxon>Basidiomycota</taxon>
        <taxon>Agaricomycotina</taxon>
        <taxon>Agaricomycetes</taxon>
        <taxon>Agaricomycetidae</taxon>
        <taxon>Agaricales</taxon>
        <taxon>Tricholomatineae</taxon>
        <taxon>Lyophyllaceae</taxon>
        <taxon>Lyophyllum</taxon>
    </lineage>
</organism>
<gene>
    <name evidence="3" type="ORF">LshimejAT787_1003390</name>
</gene>
<feature type="compositionally biased region" description="Low complexity" evidence="1">
    <location>
        <begin position="260"/>
        <end position="271"/>
    </location>
</feature>
<feature type="compositionally biased region" description="Acidic residues" evidence="1">
    <location>
        <begin position="280"/>
        <end position="289"/>
    </location>
</feature>
<dbReference type="OrthoDB" id="3338076at2759"/>
<evidence type="ECO:0000313" key="4">
    <source>
        <dbReference type="Proteomes" id="UP001063166"/>
    </source>
</evidence>
<dbReference type="GO" id="GO:0070917">
    <property type="term" value="F:inositol phosphoceramide synthase regulator activity"/>
    <property type="evidence" value="ECO:0007669"/>
    <property type="project" value="InterPro"/>
</dbReference>
<evidence type="ECO:0000256" key="1">
    <source>
        <dbReference type="SAM" id="MobiDB-lite"/>
    </source>
</evidence>
<accession>A0A9P3UNL2</accession>
<dbReference type="PANTHER" id="PTHR28077">
    <property type="entry name" value="INOSITOL PHOSPHORYLCERAMIDE SYNTHASE REGULATORY SUBUNIT KEI1"/>
    <property type="match status" value="1"/>
</dbReference>
<dbReference type="EMBL" id="BRPK01000010">
    <property type="protein sequence ID" value="GLB41739.1"/>
    <property type="molecule type" value="Genomic_DNA"/>
</dbReference>
<protein>
    <submittedName>
        <fullName evidence="3">Inositolphosphorylceramide synthase subunit Kei1</fullName>
    </submittedName>
</protein>